<gene>
    <name evidence="1" type="ORF">DCO56_12295</name>
</gene>
<dbReference type="AlphaFoldDB" id="A0A363NTK1"/>
<dbReference type="OrthoDB" id="713922at2"/>
<sequence length="80" mass="9079">MASTLEMREERKKLNQAAKQASEIANKENRALDLSIQVVEDGYVVEKRVDGSRQIIKKIDRIKSKIKLKKGIVLCLEPKG</sequence>
<reference evidence="1 2" key="1">
    <citation type="submission" date="2018-04" db="EMBL/GenBank/DDBJ databases">
        <title>Sphingobacterium sp. M46 Genome.</title>
        <authorList>
            <person name="Cheng J."/>
            <person name="Li Y."/>
        </authorList>
    </citation>
    <scope>NUCLEOTIDE SEQUENCE [LARGE SCALE GENOMIC DNA]</scope>
    <source>
        <strain evidence="1 2">M46</strain>
    </source>
</reference>
<evidence type="ECO:0000313" key="2">
    <source>
        <dbReference type="Proteomes" id="UP000250831"/>
    </source>
</evidence>
<keyword evidence="2" id="KW-1185">Reference proteome</keyword>
<name>A0A363NTK1_9SPHI</name>
<organism evidence="1 2">
    <name type="scientific">Sphingobacterium athyrii</name>
    <dbReference type="NCBI Taxonomy" id="2152717"/>
    <lineage>
        <taxon>Bacteria</taxon>
        <taxon>Pseudomonadati</taxon>
        <taxon>Bacteroidota</taxon>
        <taxon>Sphingobacteriia</taxon>
        <taxon>Sphingobacteriales</taxon>
        <taxon>Sphingobacteriaceae</taxon>
        <taxon>Sphingobacterium</taxon>
    </lineage>
</organism>
<dbReference type="EMBL" id="QCXX01000003">
    <property type="protein sequence ID" value="PUV24142.1"/>
    <property type="molecule type" value="Genomic_DNA"/>
</dbReference>
<dbReference type="RefSeq" id="WP_108634070.1">
    <property type="nucleotide sequence ID" value="NZ_QCXX01000003.1"/>
</dbReference>
<proteinExistence type="predicted"/>
<protein>
    <submittedName>
        <fullName evidence="1">Uncharacterized protein</fullName>
    </submittedName>
</protein>
<comment type="caution">
    <text evidence="1">The sequence shown here is derived from an EMBL/GenBank/DDBJ whole genome shotgun (WGS) entry which is preliminary data.</text>
</comment>
<evidence type="ECO:0000313" key="1">
    <source>
        <dbReference type="EMBL" id="PUV24142.1"/>
    </source>
</evidence>
<dbReference type="Proteomes" id="UP000250831">
    <property type="component" value="Unassembled WGS sequence"/>
</dbReference>
<accession>A0A363NTK1</accession>